<organism>
    <name type="scientific">Pyricularia oryzae (strain P131)</name>
    <name type="common">Rice blast fungus</name>
    <name type="synonym">Magnaporthe oryzae</name>
    <dbReference type="NCBI Taxonomy" id="1143193"/>
    <lineage>
        <taxon>Eukaryota</taxon>
        <taxon>Fungi</taxon>
        <taxon>Dikarya</taxon>
        <taxon>Ascomycota</taxon>
        <taxon>Pezizomycotina</taxon>
        <taxon>Sordariomycetes</taxon>
        <taxon>Sordariomycetidae</taxon>
        <taxon>Magnaporthales</taxon>
        <taxon>Pyriculariaceae</taxon>
        <taxon>Pyricularia</taxon>
    </lineage>
</organism>
<protein>
    <recommendedName>
        <fullName evidence="2">Heterokaryon incompatibility domain-containing protein</fullName>
    </recommendedName>
</protein>
<sequence length="94" mass="10918">MSYCLKLSFWERRALSTKAELSMRPVENWDKKRVEGSKVRKCVFDRALGYMHQVGVDLLWIDAHCIRQGACNHDDCDDQCIEKRKALLQLAAMS</sequence>
<accession>L7J8X6</accession>
<evidence type="ECO:0008006" key="2">
    <source>
        <dbReference type="Google" id="ProtNLM"/>
    </source>
</evidence>
<proteinExistence type="predicted"/>
<dbReference type="EMBL" id="JH795375">
    <property type="protein sequence ID" value="ELQ64681.1"/>
    <property type="molecule type" value="Genomic_DNA"/>
</dbReference>
<gene>
    <name evidence="1" type="ORF">OOW_P131scaffold00581g5</name>
</gene>
<evidence type="ECO:0000313" key="1">
    <source>
        <dbReference type="EMBL" id="ELQ64681.1"/>
    </source>
</evidence>
<reference evidence="1" key="1">
    <citation type="journal article" date="2012" name="PLoS Genet.">
        <title>Comparative analysis of the genomes of two field isolates of the rice blast fungus Magnaporthe oryzae.</title>
        <authorList>
            <person name="Xue M."/>
            <person name="Yang J."/>
            <person name="Li Z."/>
            <person name="Hu S."/>
            <person name="Yao N."/>
            <person name="Dean R.A."/>
            <person name="Zhao W."/>
            <person name="Shen M."/>
            <person name="Zhang H."/>
            <person name="Li C."/>
            <person name="Liu L."/>
            <person name="Cao L."/>
            <person name="Xu X."/>
            <person name="Xing Y."/>
            <person name="Hsiang T."/>
            <person name="Zhang Z."/>
            <person name="Xu J.R."/>
            <person name="Peng Y.L."/>
        </authorList>
    </citation>
    <scope>NUCLEOTIDE SEQUENCE [LARGE SCALE GENOMIC DNA]</scope>
    <source>
        <strain evidence="1">P131</strain>
    </source>
</reference>
<dbReference type="AlphaFoldDB" id="L7J8X6"/>
<name>L7J8X6_PYRO1</name>